<accession>A0A0R1EBK5</accession>
<organism evidence="1 2">
    <name type="scientific">Drosophila yakuba</name>
    <name type="common">Fruit fly</name>
    <dbReference type="NCBI Taxonomy" id="7245"/>
    <lineage>
        <taxon>Eukaryota</taxon>
        <taxon>Metazoa</taxon>
        <taxon>Ecdysozoa</taxon>
        <taxon>Arthropoda</taxon>
        <taxon>Hexapoda</taxon>
        <taxon>Insecta</taxon>
        <taxon>Pterygota</taxon>
        <taxon>Neoptera</taxon>
        <taxon>Endopterygota</taxon>
        <taxon>Diptera</taxon>
        <taxon>Brachycera</taxon>
        <taxon>Muscomorpha</taxon>
        <taxon>Ephydroidea</taxon>
        <taxon>Drosophilidae</taxon>
        <taxon>Drosophila</taxon>
        <taxon>Sophophora</taxon>
    </lineage>
</organism>
<sequence length="116" mass="12626">MGTKSPGGPQRCRLILQRCLAIQLTKPGHTPEDFWMYDSGYMIFQNFLAANAQCWWNGPLTAATRALKYAGHVAPGMLLVTAEPCALEVLRGAFARSVLKPPATYVISSVGESPPF</sequence>
<dbReference type="OrthoDB" id="10020110at2759"/>
<dbReference type="PANTHER" id="PTHR22437">
    <property type="entry name" value="WINGED HELIX DOMAIN-CONTAINING PROTEIN"/>
    <property type="match status" value="1"/>
</dbReference>
<keyword evidence="2" id="KW-1185">Reference proteome</keyword>
<dbReference type="GO" id="GO:0006357">
    <property type="term" value="P:regulation of transcription by RNA polymerase II"/>
    <property type="evidence" value="ECO:0007669"/>
    <property type="project" value="InterPro"/>
</dbReference>
<dbReference type="GO" id="GO:0005634">
    <property type="term" value="C:nucleus"/>
    <property type="evidence" value="ECO:0007669"/>
    <property type="project" value="TreeGrafter"/>
</dbReference>
<dbReference type="PANTHER" id="PTHR22437:SF0">
    <property type="entry name" value="FI21431P1"/>
    <property type="match status" value="1"/>
</dbReference>
<dbReference type="GO" id="GO:0000977">
    <property type="term" value="F:RNA polymerase II transcription regulatory region sequence-specific DNA binding"/>
    <property type="evidence" value="ECO:0007669"/>
    <property type="project" value="TreeGrafter"/>
</dbReference>
<dbReference type="GO" id="GO:0008045">
    <property type="term" value="P:motor neuron axon guidance"/>
    <property type="evidence" value="ECO:0007669"/>
    <property type="project" value="EnsemblMetazoa"/>
</dbReference>
<evidence type="ECO:0000313" key="1">
    <source>
        <dbReference type="EMBL" id="KRK05379.1"/>
    </source>
</evidence>
<dbReference type="AlphaFoldDB" id="A0A0R1EBK5"/>
<protein>
    <submittedName>
        <fullName evidence="1">Uncharacterized protein</fullName>
    </submittedName>
</protein>
<reference evidence="1 2" key="1">
    <citation type="journal article" date="2007" name="Nature">
        <title>Evolution of genes and genomes on the Drosophila phylogeny.</title>
        <authorList>
            <consortium name="Drosophila 12 Genomes Consortium"/>
            <person name="Clark A.G."/>
            <person name="Eisen M.B."/>
            <person name="Smith D.R."/>
            <person name="Bergman C.M."/>
            <person name="Oliver B."/>
            <person name="Markow T.A."/>
            <person name="Kaufman T.C."/>
            <person name="Kellis M."/>
            <person name="Gelbart W."/>
            <person name="Iyer V.N."/>
            <person name="Pollard D.A."/>
            <person name="Sackton T.B."/>
            <person name="Larracuente A.M."/>
            <person name="Singh N.D."/>
            <person name="Abad J.P."/>
            <person name="Abt D.N."/>
            <person name="Adryan B."/>
            <person name="Aguade M."/>
            <person name="Akashi H."/>
            <person name="Anderson W.W."/>
            <person name="Aquadro C.F."/>
            <person name="Ardell D.H."/>
            <person name="Arguello R."/>
            <person name="Artieri C.G."/>
            <person name="Barbash D.A."/>
            <person name="Barker D."/>
            <person name="Barsanti P."/>
            <person name="Batterham P."/>
            <person name="Batzoglou S."/>
            <person name="Begun D."/>
            <person name="Bhutkar A."/>
            <person name="Blanco E."/>
            <person name="Bosak S.A."/>
            <person name="Bradley R.K."/>
            <person name="Brand A.D."/>
            <person name="Brent M.R."/>
            <person name="Brooks A.N."/>
            <person name="Brown R.H."/>
            <person name="Butlin R.K."/>
            <person name="Caggese C."/>
            <person name="Calvi B.R."/>
            <person name="Bernardo de Carvalho A."/>
            <person name="Caspi A."/>
            <person name="Castrezana S."/>
            <person name="Celniker S.E."/>
            <person name="Chang J.L."/>
            <person name="Chapple C."/>
            <person name="Chatterji S."/>
            <person name="Chinwalla A."/>
            <person name="Civetta A."/>
            <person name="Clifton S.W."/>
            <person name="Comeron J.M."/>
            <person name="Costello J.C."/>
            <person name="Coyne J.A."/>
            <person name="Daub J."/>
            <person name="David R.G."/>
            <person name="Delcher A.L."/>
            <person name="Delehaunty K."/>
            <person name="Do C.B."/>
            <person name="Ebling H."/>
            <person name="Edwards K."/>
            <person name="Eickbush T."/>
            <person name="Evans J.D."/>
            <person name="Filipski A."/>
            <person name="Findeiss S."/>
            <person name="Freyhult E."/>
            <person name="Fulton L."/>
            <person name="Fulton R."/>
            <person name="Garcia A.C."/>
            <person name="Gardiner A."/>
            <person name="Garfield D.A."/>
            <person name="Garvin B.E."/>
            <person name="Gibson G."/>
            <person name="Gilbert D."/>
            <person name="Gnerre S."/>
            <person name="Godfrey J."/>
            <person name="Good R."/>
            <person name="Gotea V."/>
            <person name="Gravely B."/>
            <person name="Greenberg A.J."/>
            <person name="Griffiths-Jones S."/>
            <person name="Gross S."/>
            <person name="Guigo R."/>
            <person name="Gustafson E.A."/>
            <person name="Haerty W."/>
            <person name="Hahn M.W."/>
            <person name="Halligan D.L."/>
            <person name="Halpern A.L."/>
            <person name="Halter G.M."/>
            <person name="Han M.V."/>
            <person name="Heger A."/>
            <person name="Hillier L."/>
            <person name="Hinrichs A.S."/>
            <person name="Holmes I."/>
            <person name="Hoskins R.A."/>
            <person name="Hubisz M.J."/>
            <person name="Hultmark D."/>
            <person name="Huntley M.A."/>
            <person name="Jaffe D.B."/>
            <person name="Jagadeeshan S."/>
            <person name="Jeck W.R."/>
            <person name="Johnson J."/>
            <person name="Jones C.D."/>
            <person name="Jordan W.C."/>
            <person name="Karpen G.H."/>
            <person name="Kataoka E."/>
            <person name="Keightley P.D."/>
            <person name="Kheradpour P."/>
            <person name="Kirkness E.F."/>
            <person name="Koerich L.B."/>
            <person name="Kristiansen K."/>
            <person name="Kudrna D."/>
            <person name="Kulathinal R.J."/>
            <person name="Kumar S."/>
            <person name="Kwok R."/>
            <person name="Lander E."/>
            <person name="Langley C.H."/>
            <person name="Lapoint R."/>
            <person name="Lazzaro B.P."/>
            <person name="Lee S.J."/>
            <person name="Levesque L."/>
            <person name="Li R."/>
            <person name="Lin C.F."/>
            <person name="Lin M.F."/>
            <person name="Lindblad-Toh K."/>
            <person name="Llopart A."/>
            <person name="Long M."/>
            <person name="Low L."/>
            <person name="Lozovsky E."/>
            <person name="Lu J."/>
            <person name="Luo M."/>
            <person name="Machado C.A."/>
            <person name="Makalowski W."/>
            <person name="Marzo M."/>
            <person name="Matsuda M."/>
            <person name="Matzkin L."/>
            <person name="McAllister B."/>
            <person name="McBride C.S."/>
            <person name="McKernan B."/>
            <person name="McKernan K."/>
            <person name="Mendez-Lago M."/>
            <person name="Minx P."/>
            <person name="Mollenhauer M.U."/>
            <person name="Montooth K."/>
            <person name="Mount S.M."/>
            <person name="Mu X."/>
            <person name="Myers E."/>
            <person name="Negre B."/>
            <person name="Newfeld S."/>
            <person name="Nielsen R."/>
            <person name="Noor M.A."/>
            <person name="O'Grady P."/>
            <person name="Pachter L."/>
            <person name="Papaceit M."/>
            <person name="Parisi M.J."/>
            <person name="Parisi M."/>
            <person name="Parts L."/>
            <person name="Pedersen J.S."/>
            <person name="Pesole G."/>
            <person name="Phillippy A.M."/>
            <person name="Ponting C.P."/>
            <person name="Pop M."/>
            <person name="Porcelli D."/>
            <person name="Powell J.R."/>
            <person name="Prohaska S."/>
            <person name="Pruitt K."/>
            <person name="Puig M."/>
            <person name="Quesneville H."/>
            <person name="Ram K.R."/>
            <person name="Rand D."/>
            <person name="Rasmussen M.D."/>
            <person name="Reed L.K."/>
            <person name="Reenan R."/>
            <person name="Reily A."/>
            <person name="Remington K.A."/>
            <person name="Rieger T.T."/>
            <person name="Ritchie M.G."/>
            <person name="Robin C."/>
            <person name="Rogers Y.H."/>
            <person name="Rohde C."/>
            <person name="Rozas J."/>
            <person name="Rubenfield M.J."/>
            <person name="Ruiz A."/>
            <person name="Russo S."/>
            <person name="Salzberg S.L."/>
            <person name="Sanchez-Gracia A."/>
            <person name="Saranga D.J."/>
            <person name="Sato H."/>
            <person name="Schaeffer S.W."/>
            <person name="Schatz M.C."/>
            <person name="Schlenke T."/>
            <person name="Schwartz R."/>
            <person name="Segarra C."/>
            <person name="Singh R.S."/>
            <person name="Sirot L."/>
            <person name="Sirota M."/>
            <person name="Sisneros N.B."/>
            <person name="Smith C.D."/>
            <person name="Smith T.F."/>
            <person name="Spieth J."/>
            <person name="Stage D.E."/>
            <person name="Stark A."/>
            <person name="Stephan W."/>
            <person name="Strausberg R.L."/>
            <person name="Strempel S."/>
            <person name="Sturgill D."/>
            <person name="Sutton G."/>
            <person name="Sutton G.G."/>
            <person name="Tao W."/>
            <person name="Teichmann S."/>
            <person name="Tobari Y.N."/>
            <person name="Tomimura Y."/>
            <person name="Tsolas J.M."/>
            <person name="Valente V.L."/>
            <person name="Venter E."/>
            <person name="Venter J.C."/>
            <person name="Vicario S."/>
            <person name="Vieira F.G."/>
            <person name="Vilella A.J."/>
            <person name="Villasante A."/>
            <person name="Walenz B."/>
            <person name="Wang J."/>
            <person name="Wasserman M."/>
            <person name="Watts T."/>
            <person name="Wilson D."/>
            <person name="Wilson R.K."/>
            <person name="Wing R.A."/>
            <person name="Wolfner M.F."/>
            <person name="Wong A."/>
            <person name="Wong G.K."/>
            <person name="Wu C.I."/>
            <person name="Wu G."/>
            <person name="Yamamoto D."/>
            <person name="Yang H.P."/>
            <person name="Yang S.P."/>
            <person name="Yorke J.A."/>
            <person name="Yoshida K."/>
            <person name="Zdobnov E."/>
            <person name="Zhang P."/>
            <person name="Zhang Y."/>
            <person name="Zimin A.V."/>
            <person name="Baldwin J."/>
            <person name="Abdouelleil A."/>
            <person name="Abdulkadir J."/>
            <person name="Abebe A."/>
            <person name="Abera B."/>
            <person name="Abreu J."/>
            <person name="Acer S.C."/>
            <person name="Aftuck L."/>
            <person name="Alexander A."/>
            <person name="An P."/>
            <person name="Anderson E."/>
            <person name="Anderson S."/>
            <person name="Arachi H."/>
            <person name="Azer M."/>
            <person name="Bachantsang P."/>
            <person name="Barry A."/>
            <person name="Bayul T."/>
            <person name="Berlin A."/>
            <person name="Bessette D."/>
            <person name="Bloom T."/>
            <person name="Blye J."/>
            <person name="Boguslavskiy L."/>
            <person name="Bonnet C."/>
            <person name="Boukhgalter B."/>
            <person name="Bourzgui I."/>
            <person name="Brown A."/>
            <person name="Cahill P."/>
            <person name="Channer S."/>
            <person name="Cheshatsang Y."/>
            <person name="Chuda L."/>
            <person name="Citroen M."/>
            <person name="Collymore A."/>
            <person name="Cooke P."/>
            <person name="Costello M."/>
            <person name="D'Aco K."/>
            <person name="Daza R."/>
            <person name="De Haan G."/>
            <person name="DeGray S."/>
            <person name="DeMaso C."/>
            <person name="Dhargay N."/>
            <person name="Dooley K."/>
            <person name="Dooley E."/>
            <person name="Doricent M."/>
            <person name="Dorje P."/>
            <person name="Dorjee K."/>
            <person name="Dupes A."/>
            <person name="Elong R."/>
            <person name="Falk J."/>
            <person name="Farina A."/>
            <person name="Faro S."/>
            <person name="Ferguson D."/>
            <person name="Fisher S."/>
            <person name="Foley C.D."/>
            <person name="Franke A."/>
            <person name="Friedrich D."/>
            <person name="Gadbois L."/>
            <person name="Gearin G."/>
            <person name="Gearin C.R."/>
            <person name="Giannoukos G."/>
            <person name="Goode T."/>
            <person name="Graham J."/>
            <person name="Grandbois E."/>
            <person name="Grewal S."/>
            <person name="Gyaltsen K."/>
            <person name="Hafez N."/>
            <person name="Hagos B."/>
            <person name="Hall J."/>
            <person name="Henson C."/>
            <person name="Hollinger A."/>
            <person name="Honan T."/>
            <person name="Huard M.D."/>
            <person name="Hughes L."/>
            <person name="Hurhula B."/>
            <person name="Husby M.E."/>
            <person name="Kamat A."/>
            <person name="Kanga B."/>
            <person name="Kashin S."/>
            <person name="Khazanovich D."/>
            <person name="Kisner P."/>
            <person name="Lance K."/>
            <person name="Lara M."/>
            <person name="Lee W."/>
            <person name="Lennon N."/>
            <person name="Letendre F."/>
            <person name="LeVine R."/>
            <person name="Lipovsky A."/>
            <person name="Liu X."/>
            <person name="Liu J."/>
            <person name="Liu S."/>
            <person name="Lokyitsang T."/>
            <person name="Lokyitsang Y."/>
            <person name="Lubonja R."/>
            <person name="Lui A."/>
            <person name="MacDonald P."/>
            <person name="Magnisalis V."/>
            <person name="Maru K."/>
            <person name="Matthews C."/>
            <person name="McCusker W."/>
            <person name="McDonough S."/>
            <person name="Mehta T."/>
            <person name="Meldrim J."/>
            <person name="Meneus L."/>
            <person name="Mihai O."/>
            <person name="Mihalev A."/>
            <person name="Mihova T."/>
            <person name="Mittelman R."/>
            <person name="Mlenga V."/>
            <person name="Montmayeur A."/>
            <person name="Mulrain L."/>
            <person name="Navidi A."/>
            <person name="Naylor J."/>
            <person name="Negash T."/>
            <person name="Nguyen T."/>
            <person name="Nguyen N."/>
            <person name="Nicol R."/>
            <person name="Norbu C."/>
            <person name="Norbu N."/>
            <person name="Novod N."/>
            <person name="O'Neill B."/>
            <person name="Osman S."/>
            <person name="Markiewicz E."/>
            <person name="Oyono O.L."/>
            <person name="Patti C."/>
            <person name="Phunkhang P."/>
            <person name="Pierre F."/>
            <person name="Priest M."/>
            <person name="Raghuraman S."/>
            <person name="Rege F."/>
            <person name="Reyes R."/>
            <person name="Rise C."/>
            <person name="Rogov P."/>
            <person name="Ross K."/>
            <person name="Ryan E."/>
            <person name="Settipalli S."/>
            <person name="Shea T."/>
            <person name="Sherpa N."/>
            <person name="Shi L."/>
            <person name="Shih D."/>
            <person name="Sparrow T."/>
            <person name="Spaulding J."/>
            <person name="Stalker J."/>
            <person name="Stange-Thomann N."/>
            <person name="Stavropoulos S."/>
            <person name="Stone C."/>
            <person name="Strader C."/>
            <person name="Tesfaye S."/>
            <person name="Thomson T."/>
            <person name="Thoulutsang Y."/>
            <person name="Thoulutsang D."/>
            <person name="Topham K."/>
            <person name="Topping I."/>
            <person name="Tsamla T."/>
            <person name="Vassiliev H."/>
            <person name="Vo A."/>
            <person name="Wangchuk T."/>
            <person name="Wangdi T."/>
            <person name="Weiand M."/>
            <person name="Wilkinson J."/>
            <person name="Wilson A."/>
            <person name="Yadav S."/>
            <person name="Young G."/>
            <person name="Yu Q."/>
            <person name="Zembek L."/>
            <person name="Zhong D."/>
            <person name="Zimmer A."/>
            <person name="Zwirko Z."/>
            <person name="Jaffe D.B."/>
            <person name="Alvarez P."/>
            <person name="Brockman W."/>
            <person name="Butler J."/>
            <person name="Chin C."/>
            <person name="Gnerre S."/>
            <person name="Grabherr M."/>
            <person name="Kleber M."/>
            <person name="Mauceli E."/>
            <person name="MacCallum I."/>
        </authorList>
    </citation>
    <scope>NUCLEOTIDE SEQUENCE [LARGE SCALE GENOMIC DNA]</scope>
    <source>
        <strain evidence="2">Tai18E2 / Tucson 14021-0261.01</strain>
    </source>
</reference>
<reference evidence="1 2" key="2">
    <citation type="journal article" date="2007" name="PLoS Biol.">
        <title>Principles of genome evolution in the Drosophila melanogaster species group.</title>
        <authorList>
            <person name="Ranz J.M."/>
            <person name="Maurin D."/>
            <person name="Chan Y.S."/>
            <person name="von Grotthuss M."/>
            <person name="Hillier L.W."/>
            <person name="Roote J."/>
            <person name="Ashburner M."/>
            <person name="Bergman C.M."/>
        </authorList>
    </citation>
    <scope>NUCLEOTIDE SEQUENCE [LARGE SCALE GENOMIC DNA]</scope>
    <source>
        <strain evidence="2">Tai18E2 / Tucson 14021-0261.01</strain>
    </source>
</reference>
<name>A0A0R1EBK5_DROYA</name>
<dbReference type="EMBL" id="CH891936">
    <property type="protein sequence ID" value="KRK05379.1"/>
    <property type="molecule type" value="Genomic_DNA"/>
</dbReference>
<dbReference type="InterPro" id="IPR040126">
    <property type="entry name" value="STOX1/2"/>
</dbReference>
<proteinExistence type="predicted"/>
<dbReference type="Proteomes" id="UP000002282">
    <property type="component" value="Unassembled WGS sequence"/>
</dbReference>
<evidence type="ECO:0000313" key="2">
    <source>
        <dbReference type="Proteomes" id="UP000002282"/>
    </source>
</evidence>
<gene>
    <name evidence="1" type="primary">Dyak\GE28569</name>
    <name evidence="1" type="synonym">GE28569</name>
    <name evidence="1" type="ORF">Dyak_GE28569</name>
</gene>
<dbReference type="KEGG" id="dya:Dyak_GE28569"/>
<dbReference type="GO" id="GO:0005737">
    <property type="term" value="C:cytoplasm"/>
    <property type="evidence" value="ECO:0007669"/>
    <property type="project" value="TreeGrafter"/>
</dbReference>